<feature type="domain" description="ABC transporter" evidence="4">
    <location>
        <begin position="4"/>
        <end position="253"/>
    </location>
</feature>
<reference evidence="5 6" key="1">
    <citation type="submission" date="2017-09" db="EMBL/GenBank/DDBJ databases">
        <title>Depth-based differentiation of microbial function through sediment-hosted aquifers and enrichment of novel symbionts in the deep terrestrial subsurface.</title>
        <authorList>
            <person name="Probst A.J."/>
            <person name="Ladd B."/>
            <person name="Jarett J.K."/>
            <person name="Geller-Mcgrath D.E."/>
            <person name="Sieber C.M."/>
            <person name="Emerson J.B."/>
            <person name="Anantharaman K."/>
            <person name="Thomas B.C."/>
            <person name="Malmstrom R."/>
            <person name="Stieglmeier M."/>
            <person name="Klingl A."/>
            <person name="Woyke T."/>
            <person name="Ryan C.M."/>
            <person name="Banfield J.F."/>
        </authorList>
    </citation>
    <scope>NUCLEOTIDE SEQUENCE [LARGE SCALE GENOMIC DNA]</scope>
    <source>
        <strain evidence="5">CG22_combo_CG10-13_8_21_14_all_38_20</strain>
    </source>
</reference>
<evidence type="ECO:0000259" key="4">
    <source>
        <dbReference type="PROSITE" id="PS50893"/>
    </source>
</evidence>
<accession>A0A2H0BTT6</accession>
<keyword evidence="2" id="KW-0547">Nucleotide-binding</keyword>
<sequence>MKMLNLQNIKVDIEKKTVVNGVSLTIKPGEVHAIMGPNGSGKSSLAKSILSHPDYLLSGKITLDKTDITSLEVNAKAQKGLFLAFQHPIAVPGVSVANFLRAVNENKVVGKKSPGNRGAHLRSVATFMRELQQKAKTLGIKEEFLSRGLNEGFSGGERKKLEMLQLLALEPKYAVIDEIDTGLDVDALRLVAKGIKNAVKEYKTGVLIITHYQRILGYIKPDYVHIMVKGKIVESGDAKLAHKIEKGGYKSYE</sequence>
<gene>
    <name evidence="5" type="primary">sufC</name>
    <name evidence="5" type="ORF">COW99_05980</name>
</gene>
<dbReference type="AlphaFoldDB" id="A0A2H0BTT6"/>
<keyword evidence="3" id="KW-0067">ATP-binding</keyword>
<dbReference type="InterPro" id="IPR003439">
    <property type="entry name" value="ABC_transporter-like_ATP-bd"/>
</dbReference>
<protein>
    <submittedName>
        <fullName evidence="5">Fe-S cluster assembly ATPase SufC</fullName>
    </submittedName>
</protein>
<dbReference type="PROSITE" id="PS50893">
    <property type="entry name" value="ABC_TRANSPORTER_2"/>
    <property type="match status" value="1"/>
</dbReference>
<dbReference type="EMBL" id="PCTA01000035">
    <property type="protein sequence ID" value="PIP61041.1"/>
    <property type="molecule type" value="Genomic_DNA"/>
</dbReference>
<dbReference type="PANTHER" id="PTHR43204:SF1">
    <property type="entry name" value="ABC TRANSPORTER I FAMILY MEMBER 6, CHLOROPLASTIC"/>
    <property type="match status" value="1"/>
</dbReference>
<dbReference type="Gene3D" id="3.40.50.300">
    <property type="entry name" value="P-loop containing nucleotide triphosphate hydrolases"/>
    <property type="match status" value="1"/>
</dbReference>
<name>A0A2H0BTT6_9BACT</name>
<evidence type="ECO:0000256" key="3">
    <source>
        <dbReference type="ARBA" id="ARBA00022840"/>
    </source>
</evidence>
<dbReference type="InterPro" id="IPR017871">
    <property type="entry name" value="ABC_transporter-like_CS"/>
</dbReference>
<dbReference type="InterPro" id="IPR010230">
    <property type="entry name" value="FeS-cluster_ATPase_SufC"/>
</dbReference>
<evidence type="ECO:0000313" key="5">
    <source>
        <dbReference type="EMBL" id="PIP61041.1"/>
    </source>
</evidence>
<dbReference type="PROSITE" id="PS00211">
    <property type="entry name" value="ABC_TRANSPORTER_1"/>
    <property type="match status" value="1"/>
</dbReference>
<comment type="similarity">
    <text evidence="1">Belongs to the ABC transporter superfamily. Ycf16 family.</text>
</comment>
<comment type="caution">
    <text evidence="5">The sequence shown here is derived from an EMBL/GenBank/DDBJ whole genome shotgun (WGS) entry which is preliminary data.</text>
</comment>
<dbReference type="GO" id="GO:0016887">
    <property type="term" value="F:ATP hydrolysis activity"/>
    <property type="evidence" value="ECO:0007669"/>
    <property type="project" value="InterPro"/>
</dbReference>
<evidence type="ECO:0000256" key="1">
    <source>
        <dbReference type="ARBA" id="ARBA00006216"/>
    </source>
</evidence>
<dbReference type="NCBIfam" id="TIGR01978">
    <property type="entry name" value="sufC"/>
    <property type="match status" value="1"/>
</dbReference>
<proteinExistence type="inferred from homology"/>
<organism evidence="5 6">
    <name type="scientific">Candidatus Roizmanbacteria bacterium CG22_combo_CG10-13_8_21_14_all_38_20</name>
    <dbReference type="NCBI Taxonomy" id="1974862"/>
    <lineage>
        <taxon>Bacteria</taxon>
        <taxon>Candidatus Roizmaniibacteriota</taxon>
    </lineage>
</organism>
<dbReference type="SUPFAM" id="SSF52540">
    <property type="entry name" value="P-loop containing nucleoside triphosphate hydrolases"/>
    <property type="match status" value="1"/>
</dbReference>
<dbReference type="CDD" id="cd03217">
    <property type="entry name" value="ABC_FeS_Assembly"/>
    <property type="match status" value="1"/>
</dbReference>
<dbReference type="GO" id="GO:0005524">
    <property type="term" value="F:ATP binding"/>
    <property type="evidence" value="ECO:0007669"/>
    <property type="project" value="UniProtKB-KW"/>
</dbReference>
<evidence type="ECO:0000313" key="6">
    <source>
        <dbReference type="Proteomes" id="UP000231246"/>
    </source>
</evidence>
<dbReference type="InterPro" id="IPR027417">
    <property type="entry name" value="P-loop_NTPase"/>
</dbReference>
<dbReference type="Pfam" id="PF00005">
    <property type="entry name" value="ABC_tran"/>
    <property type="match status" value="1"/>
</dbReference>
<dbReference type="Proteomes" id="UP000231246">
    <property type="component" value="Unassembled WGS sequence"/>
</dbReference>
<dbReference type="PANTHER" id="PTHR43204">
    <property type="entry name" value="ABC TRANSPORTER I FAMILY MEMBER 6, CHLOROPLASTIC"/>
    <property type="match status" value="1"/>
</dbReference>
<evidence type="ECO:0000256" key="2">
    <source>
        <dbReference type="ARBA" id="ARBA00022741"/>
    </source>
</evidence>